<reference evidence="1" key="1">
    <citation type="submission" date="2016-10" db="EMBL/GenBank/DDBJ databases">
        <title>Sequence of Gallionella enrichment culture.</title>
        <authorList>
            <person name="Poehlein A."/>
            <person name="Muehling M."/>
            <person name="Daniel R."/>
        </authorList>
    </citation>
    <scope>NUCLEOTIDE SEQUENCE</scope>
</reference>
<dbReference type="AlphaFoldDB" id="A0A1J5PCW5"/>
<organism evidence="1">
    <name type="scientific">mine drainage metagenome</name>
    <dbReference type="NCBI Taxonomy" id="410659"/>
    <lineage>
        <taxon>unclassified sequences</taxon>
        <taxon>metagenomes</taxon>
        <taxon>ecological metagenomes</taxon>
    </lineage>
</organism>
<accession>A0A1J5PCW5</accession>
<gene>
    <name evidence="1" type="ORF">GALL_498120</name>
</gene>
<name>A0A1J5PCW5_9ZZZZ</name>
<dbReference type="EMBL" id="MLJW01005215">
    <property type="protein sequence ID" value="OIQ68592.1"/>
    <property type="molecule type" value="Genomic_DNA"/>
</dbReference>
<comment type="caution">
    <text evidence="1">The sequence shown here is derived from an EMBL/GenBank/DDBJ whole genome shotgun (WGS) entry which is preliminary data.</text>
</comment>
<sequence length="64" mass="7410">MISNDTFFFRRNQGVLFLQTADHPIYRILKIFHINFFLVFTGRYQSGFVTNVGNFGAGKARCLC</sequence>
<evidence type="ECO:0000313" key="1">
    <source>
        <dbReference type="EMBL" id="OIQ68592.1"/>
    </source>
</evidence>
<proteinExistence type="predicted"/>
<protein>
    <submittedName>
        <fullName evidence="1">Uncharacterized protein</fullName>
    </submittedName>
</protein>